<comment type="activity regulation">
    <text evidence="10">Na(+) is not transported, but it plays an essential structural role and its presence is essential for fluoride channel function.</text>
</comment>
<proteinExistence type="inferred from homology"/>
<feature type="transmembrane region" description="Helical" evidence="10">
    <location>
        <begin position="33"/>
        <end position="55"/>
    </location>
</feature>
<keyword evidence="6 10" id="KW-0407">Ion channel</keyword>
<dbReference type="InterPro" id="IPR003691">
    <property type="entry name" value="FluC"/>
</dbReference>
<gene>
    <name evidence="10 11" type="primary">crcB</name>
    <name evidence="10" type="synonym">fluC</name>
    <name evidence="11" type="ORF">Q4T40_03680</name>
</gene>
<feature type="binding site" evidence="10">
    <location>
        <position position="78"/>
    </location>
    <ligand>
        <name>Na(+)</name>
        <dbReference type="ChEBI" id="CHEBI:29101"/>
        <note>structural</note>
    </ligand>
</feature>
<dbReference type="PANTHER" id="PTHR28259">
    <property type="entry name" value="FLUORIDE EXPORT PROTEIN 1-RELATED"/>
    <property type="match status" value="1"/>
</dbReference>
<feature type="binding site" evidence="10">
    <location>
        <position position="75"/>
    </location>
    <ligand>
        <name>Na(+)</name>
        <dbReference type="ChEBI" id="CHEBI:29101"/>
        <note>structural</note>
    </ligand>
</feature>
<dbReference type="HAMAP" id="MF_00454">
    <property type="entry name" value="FluC"/>
    <property type="match status" value="1"/>
</dbReference>
<reference evidence="11 12" key="1">
    <citation type="submission" date="2023-07" db="EMBL/GenBank/DDBJ databases">
        <title>The novel representative of Negativicutes class, Anaeroselena agilis gen. nov. sp. nov.</title>
        <authorList>
            <person name="Prokofeva M.I."/>
            <person name="Elcheninov A.G."/>
            <person name="Klyukina A."/>
            <person name="Kublanov I.V."/>
            <person name="Frolov E.N."/>
            <person name="Podosokorskaya O.A."/>
        </authorList>
    </citation>
    <scope>NUCLEOTIDE SEQUENCE [LARGE SCALE GENOMIC DNA]</scope>
    <source>
        <strain evidence="11 12">4137-cl</strain>
    </source>
</reference>
<comment type="function">
    <text evidence="9 10">Fluoride-specific ion channel. Important for reducing fluoride concentration in the cell, thus reducing its toxicity.</text>
</comment>
<evidence type="ECO:0000256" key="8">
    <source>
        <dbReference type="ARBA" id="ARBA00035585"/>
    </source>
</evidence>
<name>A0ABU3NV82_9FIRM</name>
<feature type="transmembrane region" description="Helical" evidence="10">
    <location>
        <begin position="67"/>
        <end position="86"/>
    </location>
</feature>
<keyword evidence="10" id="KW-0813">Transport</keyword>
<dbReference type="PANTHER" id="PTHR28259:SF1">
    <property type="entry name" value="FLUORIDE EXPORT PROTEIN 1-RELATED"/>
    <property type="match status" value="1"/>
</dbReference>
<evidence type="ECO:0000256" key="9">
    <source>
        <dbReference type="ARBA" id="ARBA00049940"/>
    </source>
</evidence>
<keyword evidence="10" id="KW-0479">Metal-binding</keyword>
<dbReference type="Pfam" id="PF02537">
    <property type="entry name" value="CRCB"/>
    <property type="match status" value="1"/>
</dbReference>
<evidence type="ECO:0000256" key="7">
    <source>
        <dbReference type="ARBA" id="ARBA00035120"/>
    </source>
</evidence>
<accession>A0ABU3NV82</accession>
<evidence type="ECO:0000256" key="3">
    <source>
        <dbReference type="ARBA" id="ARBA00022692"/>
    </source>
</evidence>
<organism evidence="11 12">
    <name type="scientific">Anaeroselena agilis</name>
    <dbReference type="NCBI Taxonomy" id="3063788"/>
    <lineage>
        <taxon>Bacteria</taxon>
        <taxon>Bacillati</taxon>
        <taxon>Bacillota</taxon>
        <taxon>Negativicutes</taxon>
        <taxon>Acetonemataceae</taxon>
        <taxon>Anaeroselena</taxon>
    </lineage>
</organism>
<keyword evidence="12" id="KW-1185">Reference proteome</keyword>
<evidence type="ECO:0000256" key="10">
    <source>
        <dbReference type="HAMAP-Rule" id="MF_00454"/>
    </source>
</evidence>
<feature type="transmembrane region" description="Helical" evidence="10">
    <location>
        <begin position="98"/>
        <end position="121"/>
    </location>
</feature>
<comment type="similarity">
    <text evidence="7 10">Belongs to the fluoride channel Fluc/FEX (TC 1.A.43) family.</text>
</comment>
<dbReference type="NCBIfam" id="TIGR00494">
    <property type="entry name" value="crcB"/>
    <property type="match status" value="1"/>
</dbReference>
<comment type="caution">
    <text evidence="11">The sequence shown here is derived from an EMBL/GenBank/DDBJ whole genome shotgun (WGS) entry which is preliminary data.</text>
</comment>
<keyword evidence="10" id="KW-0406">Ion transport</keyword>
<evidence type="ECO:0000256" key="4">
    <source>
        <dbReference type="ARBA" id="ARBA00022989"/>
    </source>
</evidence>
<evidence type="ECO:0000256" key="5">
    <source>
        <dbReference type="ARBA" id="ARBA00023136"/>
    </source>
</evidence>
<keyword evidence="3 10" id="KW-0812">Transmembrane</keyword>
<evidence type="ECO:0000313" key="12">
    <source>
        <dbReference type="Proteomes" id="UP001254848"/>
    </source>
</evidence>
<evidence type="ECO:0000256" key="1">
    <source>
        <dbReference type="ARBA" id="ARBA00004651"/>
    </source>
</evidence>
<sequence>MLKVFAVALGGSIGAATRYLVSTWSAERFGSDFPYGTLIVNVVGCFIIGAFLVLVTERVIANPYWRLIVAVGFVGGLTTFSSFGYETLKLLEDAQLQWAAYNVIANMVLGFFATWLGMTIARAI</sequence>
<comment type="catalytic activity">
    <reaction evidence="8">
        <text>fluoride(in) = fluoride(out)</text>
        <dbReference type="Rhea" id="RHEA:76159"/>
        <dbReference type="ChEBI" id="CHEBI:17051"/>
    </reaction>
    <physiologicalReaction direction="left-to-right" evidence="8">
        <dbReference type="Rhea" id="RHEA:76160"/>
    </physiologicalReaction>
</comment>
<keyword evidence="10" id="KW-0915">Sodium</keyword>
<protein>
    <recommendedName>
        <fullName evidence="10">Fluoride-specific ion channel FluC</fullName>
    </recommendedName>
</protein>
<dbReference type="EMBL" id="JAUOZS010000001">
    <property type="protein sequence ID" value="MDT8900340.1"/>
    <property type="molecule type" value="Genomic_DNA"/>
</dbReference>
<evidence type="ECO:0000313" key="11">
    <source>
        <dbReference type="EMBL" id="MDT8900340.1"/>
    </source>
</evidence>
<dbReference type="Proteomes" id="UP001254848">
    <property type="component" value="Unassembled WGS sequence"/>
</dbReference>
<evidence type="ECO:0000256" key="2">
    <source>
        <dbReference type="ARBA" id="ARBA00022475"/>
    </source>
</evidence>
<keyword evidence="5 10" id="KW-0472">Membrane</keyword>
<dbReference type="RefSeq" id="WP_413778891.1">
    <property type="nucleotide sequence ID" value="NZ_JAUOZS010000001.1"/>
</dbReference>
<keyword evidence="2 10" id="KW-1003">Cell membrane</keyword>
<keyword evidence="4 10" id="KW-1133">Transmembrane helix</keyword>
<evidence type="ECO:0000256" key="6">
    <source>
        <dbReference type="ARBA" id="ARBA00023303"/>
    </source>
</evidence>
<comment type="subcellular location">
    <subcellularLocation>
        <location evidence="1 10">Cell membrane</location>
        <topology evidence="1 10">Multi-pass membrane protein</topology>
    </subcellularLocation>
</comment>